<evidence type="ECO:0000256" key="1">
    <source>
        <dbReference type="SAM" id="SignalP"/>
    </source>
</evidence>
<feature type="domain" description="Ice-binding protein C-terminal" evidence="2">
    <location>
        <begin position="192"/>
        <end position="216"/>
    </location>
</feature>
<dbReference type="NCBIfam" id="TIGR02595">
    <property type="entry name" value="PEP_CTERM"/>
    <property type="match status" value="1"/>
</dbReference>
<gene>
    <name evidence="3" type="ORF">GTP91_00480</name>
</gene>
<evidence type="ECO:0000313" key="3">
    <source>
        <dbReference type="EMBL" id="MYM85647.1"/>
    </source>
</evidence>
<dbReference type="EMBL" id="WWCW01000001">
    <property type="protein sequence ID" value="MYM85647.1"/>
    <property type="molecule type" value="Genomic_DNA"/>
</dbReference>
<dbReference type="NCBIfam" id="NF033208">
    <property type="entry name" value="choice_anch_E"/>
    <property type="match status" value="1"/>
</dbReference>
<name>A0A845FXW7_9BURK</name>
<reference evidence="3 4" key="1">
    <citation type="submission" date="2020-01" db="EMBL/GenBank/DDBJ databases">
        <title>Novel species isolated from a subtropical stream in China.</title>
        <authorList>
            <person name="Lu H."/>
        </authorList>
    </citation>
    <scope>NUCLEOTIDE SEQUENCE [LARGE SCALE GENOMIC DNA]</scope>
    <source>
        <strain evidence="3 4">FT82W</strain>
    </source>
</reference>
<proteinExistence type="predicted"/>
<dbReference type="InterPro" id="IPR013424">
    <property type="entry name" value="Ice-binding_C"/>
</dbReference>
<dbReference type="Proteomes" id="UP000470302">
    <property type="component" value="Unassembled WGS sequence"/>
</dbReference>
<dbReference type="AlphaFoldDB" id="A0A845FXW7"/>
<evidence type="ECO:0000313" key="4">
    <source>
        <dbReference type="Proteomes" id="UP000470302"/>
    </source>
</evidence>
<protein>
    <submittedName>
        <fullName evidence="3">Choice-of-anchor E domain-containing protein</fullName>
    </submittedName>
</protein>
<organism evidence="3 4">
    <name type="scientific">Duganella vulcania</name>
    <dbReference type="NCBI Taxonomy" id="2692166"/>
    <lineage>
        <taxon>Bacteria</taxon>
        <taxon>Pseudomonadati</taxon>
        <taxon>Pseudomonadota</taxon>
        <taxon>Betaproteobacteria</taxon>
        <taxon>Burkholderiales</taxon>
        <taxon>Oxalobacteraceae</taxon>
        <taxon>Telluria group</taxon>
        <taxon>Duganella</taxon>
    </lineage>
</organism>
<dbReference type="RefSeq" id="WP_161095005.1">
    <property type="nucleotide sequence ID" value="NZ_WWCW01000001.1"/>
</dbReference>
<feature type="chain" id="PRO_5032558457" evidence="1">
    <location>
        <begin position="23"/>
        <end position="219"/>
    </location>
</feature>
<accession>A0A845FXW7</accession>
<keyword evidence="1" id="KW-0732">Signal</keyword>
<comment type="caution">
    <text evidence="3">The sequence shown here is derived from an EMBL/GenBank/DDBJ whole genome shotgun (WGS) entry which is preliminary data.</text>
</comment>
<dbReference type="Pfam" id="PF07589">
    <property type="entry name" value="PEP-CTERM"/>
    <property type="match status" value="1"/>
</dbReference>
<sequence>MKKLTQSIFAAAAMTVALGASAATVVQPTITSNTAINVEDNDGDLHFAKFDSSLGTLTSVKFELFNILSGSIEVTNNAVSGVATDFTVKAGGQIDGDLLGNTVSAIGSVTKTFNLNPGQTGQVTLAPWTESGSVVLLSSNTDLSAFIGGDEFHAMLTGWSTQVTSGSGNASYKPRINLDGYAQVTYTYQTAPVPEPETYAMLLAGLGLLGVVARRRKSV</sequence>
<feature type="signal peptide" evidence="1">
    <location>
        <begin position="1"/>
        <end position="22"/>
    </location>
</feature>
<evidence type="ECO:0000259" key="2">
    <source>
        <dbReference type="Pfam" id="PF07589"/>
    </source>
</evidence>